<evidence type="ECO:0000256" key="2">
    <source>
        <dbReference type="ARBA" id="ARBA00023125"/>
    </source>
</evidence>
<keyword evidence="4" id="KW-1185">Reference proteome</keyword>
<dbReference type="SUPFAM" id="SSF116734">
    <property type="entry name" value="DNA methylase specificity domain"/>
    <property type="match status" value="2"/>
</dbReference>
<dbReference type="PANTHER" id="PTHR30408:SF12">
    <property type="entry name" value="TYPE I RESTRICTION ENZYME MJAVIII SPECIFICITY SUBUNIT"/>
    <property type="match status" value="1"/>
</dbReference>
<sequence length="388" mass="42644">MDRTDSADGRFSPEGQILVTRSGTVGRATLSTKALDGILVSDDLIRVSAKDQKMWGWVYAYLRSTMVRDMMTSTRYGHVIKHLEIGHLSALPMPHPRDDVAARFQKETAEILDARNRAVDLMLKAEAVFEREVGVPDRMDLGESGYSINASLLMGGRRRLEGFSHNPAVRALHTHFAFKGLKSAPLAQLGFDLWLPTRFRRTPAEEGIELVGSSDLFEINPDITKRIVDGNFGDRSSGRVKRGWLLLARSGQIYGLNGTLAIANEFHEGKIISDHVIRIAPKDDCKVRAGYVYTALSHPTLGRPLVKALAYGSSIPEIEVADIAALPVVRLPKQVENKIADMAEEGAHLFAAADILETKIASKVDELVEALLGGDWKNFVPVAQAQPT</sequence>
<evidence type="ECO:0000256" key="1">
    <source>
        <dbReference type="ARBA" id="ARBA00022747"/>
    </source>
</evidence>
<reference evidence="3 4" key="1">
    <citation type="submission" date="2020-09" db="EMBL/GenBank/DDBJ databases">
        <title>Roseomonas.</title>
        <authorList>
            <person name="Zhu W."/>
        </authorList>
    </citation>
    <scope>NUCLEOTIDE SEQUENCE [LARGE SCALE GENOMIC DNA]</scope>
    <source>
        <strain evidence="3 4">573</strain>
    </source>
</reference>
<evidence type="ECO:0000313" key="3">
    <source>
        <dbReference type="EMBL" id="MBO1080014.1"/>
    </source>
</evidence>
<gene>
    <name evidence="3" type="ORF">IAI61_13325</name>
</gene>
<dbReference type="Gene3D" id="3.90.220.20">
    <property type="entry name" value="DNA methylase specificity domains"/>
    <property type="match status" value="2"/>
</dbReference>
<dbReference type="EMBL" id="JACTNG010000007">
    <property type="protein sequence ID" value="MBO1080014.1"/>
    <property type="molecule type" value="Genomic_DNA"/>
</dbReference>
<dbReference type="Proteomes" id="UP001518989">
    <property type="component" value="Unassembled WGS sequence"/>
</dbReference>
<accession>A0ABS3KRG0</accession>
<keyword evidence="2" id="KW-0238">DNA-binding</keyword>
<evidence type="ECO:0000313" key="4">
    <source>
        <dbReference type="Proteomes" id="UP001518989"/>
    </source>
</evidence>
<dbReference type="InterPro" id="IPR044946">
    <property type="entry name" value="Restrct_endonuc_typeI_TRD_sf"/>
</dbReference>
<dbReference type="PANTHER" id="PTHR30408">
    <property type="entry name" value="TYPE-1 RESTRICTION ENZYME ECOKI SPECIFICITY PROTEIN"/>
    <property type="match status" value="1"/>
</dbReference>
<organism evidence="3 4">
    <name type="scientific">Roseomonas haemaphysalidis</name>
    <dbReference type="NCBI Taxonomy" id="2768162"/>
    <lineage>
        <taxon>Bacteria</taxon>
        <taxon>Pseudomonadati</taxon>
        <taxon>Pseudomonadota</taxon>
        <taxon>Alphaproteobacteria</taxon>
        <taxon>Acetobacterales</taxon>
        <taxon>Roseomonadaceae</taxon>
        <taxon>Roseomonas</taxon>
    </lineage>
</organism>
<evidence type="ECO:0008006" key="5">
    <source>
        <dbReference type="Google" id="ProtNLM"/>
    </source>
</evidence>
<name>A0ABS3KRG0_9PROT</name>
<keyword evidence="1" id="KW-0680">Restriction system</keyword>
<dbReference type="InterPro" id="IPR052021">
    <property type="entry name" value="Type-I_RS_S_subunit"/>
</dbReference>
<protein>
    <recommendedName>
        <fullName evidence="5">Type I restriction modification DNA specificity domain-containing protein</fullName>
    </recommendedName>
</protein>
<comment type="caution">
    <text evidence="3">The sequence shown here is derived from an EMBL/GenBank/DDBJ whole genome shotgun (WGS) entry which is preliminary data.</text>
</comment>
<proteinExistence type="predicted"/>
<dbReference type="RefSeq" id="WP_207417829.1">
    <property type="nucleotide sequence ID" value="NZ_CP061177.1"/>
</dbReference>